<comment type="caution">
    <text evidence="1">The sequence shown here is derived from an EMBL/GenBank/DDBJ whole genome shotgun (WGS) entry which is preliminary data.</text>
</comment>
<organism evidence="1">
    <name type="scientific">marine sediment metagenome</name>
    <dbReference type="NCBI Taxonomy" id="412755"/>
    <lineage>
        <taxon>unclassified sequences</taxon>
        <taxon>metagenomes</taxon>
        <taxon>ecological metagenomes</taxon>
    </lineage>
</organism>
<dbReference type="EMBL" id="BARW01017595">
    <property type="protein sequence ID" value="GAJ02525.1"/>
    <property type="molecule type" value="Genomic_DNA"/>
</dbReference>
<name>X1VA67_9ZZZZ</name>
<dbReference type="AlphaFoldDB" id="X1VA67"/>
<evidence type="ECO:0000313" key="1">
    <source>
        <dbReference type="EMBL" id="GAJ02525.1"/>
    </source>
</evidence>
<proteinExistence type="predicted"/>
<dbReference type="InterPro" id="IPR011005">
    <property type="entry name" value="Dihydropteroate_synth-like_sf"/>
</dbReference>
<accession>X1VA67</accession>
<dbReference type="SUPFAM" id="SSF51717">
    <property type="entry name" value="Dihydropteroate synthetase-like"/>
    <property type="match status" value="1"/>
</dbReference>
<sequence>LMTKATEMGIPCGSIWFDPIVTPVVNVEANQAKPCLEFMSTLEDIVPGCKSAVGLSNVSNGAPTHLRPILNRTFLMMLMKYGLHSAIVDAFDAELIKIARGEMPEMVDLVHRVMDGERPNLSSLSEEEIKCVKTVRVLTGEILYSHSWLDI</sequence>
<evidence type="ECO:0008006" key="2">
    <source>
        <dbReference type="Google" id="ProtNLM"/>
    </source>
</evidence>
<dbReference type="Gene3D" id="3.20.20.20">
    <property type="entry name" value="Dihydropteroate synthase-like"/>
    <property type="match status" value="1"/>
</dbReference>
<reference evidence="1" key="1">
    <citation type="journal article" date="2014" name="Front. Microbiol.">
        <title>High frequency of phylogenetically diverse reductive dehalogenase-homologous genes in deep subseafloor sedimentary metagenomes.</title>
        <authorList>
            <person name="Kawai M."/>
            <person name="Futagami T."/>
            <person name="Toyoda A."/>
            <person name="Takaki Y."/>
            <person name="Nishi S."/>
            <person name="Hori S."/>
            <person name="Arai W."/>
            <person name="Tsubouchi T."/>
            <person name="Morono Y."/>
            <person name="Uchiyama I."/>
            <person name="Ito T."/>
            <person name="Fujiyama A."/>
            <person name="Inagaki F."/>
            <person name="Takami H."/>
        </authorList>
    </citation>
    <scope>NUCLEOTIDE SEQUENCE</scope>
    <source>
        <strain evidence="1">Expedition CK06-06</strain>
    </source>
</reference>
<protein>
    <recommendedName>
        <fullName evidence="2">Pterin-binding domain-containing protein</fullName>
    </recommendedName>
</protein>
<feature type="non-terminal residue" evidence="1">
    <location>
        <position position="1"/>
    </location>
</feature>
<gene>
    <name evidence="1" type="ORF">S12H4_30350</name>
</gene>